<feature type="domain" description="ABC transmembrane type-1" evidence="8">
    <location>
        <begin position="50"/>
        <end position="239"/>
    </location>
</feature>
<sequence>MLLPLGWMLSASLMPLSEVIKVPPVWFAPTKYTVGNFSEVWFNIGFWRFSLNSAFVALTITTCQLLTSTMAGFAFARYEFPGRTVIFIVILSTLMIPFQVIMIPLFIMMARMGLVNTYWGMIVPAIVTPFGIFLMRQFMLSVPKSLLEAARIDGAAEPYIYARIMLPLSKPAIAALTIFTFLSAWDDFLWPLIIINSKQKWTLPIAMSRFTEQYISQTHLQMAGAAVMFLPVLIVFLLMQRNFIEGVAMTGLKG</sequence>
<dbReference type="InterPro" id="IPR000515">
    <property type="entry name" value="MetI-like"/>
</dbReference>
<dbReference type="InterPro" id="IPR035906">
    <property type="entry name" value="MetI-like_sf"/>
</dbReference>
<dbReference type="PROSITE" id="PS50928">
    <property type="entry name" value="ABC_TM1"/>
    <property type="match status" value="1"/>
</dbReference>
<name>A0A6B1DP24_9CHLR</name>
<dbReference type="CDD" id="cd06261">
    <property type="entry name" value="TM_PBP2"/>
    <property type="match status" value="1"/>
</dbReference>
<evidence type="ECO:0000259" key="8">
    <source>
        <dbReference type="PROSITE" id="PS50928"/>
    </source>
</evidence>
<dbReference type="PANTHER" id="PTHR43744:SF12">
    <property type="entry name" value="ABC TRANSPORTER PERMEASE PROTEIN MG189-RELATED"/>
    <property type="match status" value="1"/>
</dbReference>
<evidence type="ECO:0000256" key="2">
    <source>
        <dbReference type="ARBA" id="ARBA00022448"/>
    </source>
</evidence>
<keyword evidence="6 7" id="KW-0472">Membrane</keyword>
<dbReference type="GO" id="GO:0055085">
    <property type="term" value="P:transmembrane transport"/>
    <property type="evidence" value="ECO:0007669"/>
    <property type="project" value="InterPro"/>
</dbReference>
<dbReference type="SUPFAM" id="SSF161098">
    <property type="entry name" value="MetI-like"/>
    <property type="match status" value="1"/>
</dbReference>
<keyword evidence="2 7" id="KW-0813">Transport</keyword>
<evidence type="ECO:0000313" key="9">
    <source>
        <dbReference type="EMBL" id="MYD88841.1"/>
    </source>
</evidence>
<feature type="transmembrane region" description="Helical" evidence="7">
    <location>
        <begin position="45"/>
        <end position="73"/>
    </location>
</feature>
<organism evidence="9">
    <name type="scientific">Caldilineaceae bacterium SB0662_bin_9</name>
    <dbReference type="NCBI Taxonomy" id="2605258"/>
    <lineage>
        <taxon>Bacteria</taxon>
        <taxon>Bacillati</taxon>
        <taxon>Chloroflexota</taxon>
        <taxon>Caldilineae</taxon>
        <taxon>Caldilineales</taxon>
        <taxon>Caldilineaceae</taxon>
    </lineage>
</organism>
<gene>
    <name evidence="9" type="ORF">F4Y08_00665</name>
</gene>
<keyword evidence="3" id="KW-1003">Cell membrane</keyword>
<dbReference type="Pfam" id="PF00528">
    <property type="entry name" value="BPD_transp_1"/>
    <property type="match status" value="1"/>
</dbReference>
<dbReference type="Gene3D" id="1.10.3720.10">
    <property type="entry name" value="MetI-like"/>
    <property type="match status" value="1"/>
</dbReference>
<evidence type="ECO:0000256" key="1">
    <source>
        <dbReference type="ARBA" id="ARBA00004651"/>
    </source>
</evidence>
<dbReference type="AlphaFoldDB" id="A0A6B1DP24"/>
<keyword evidence="4 7" id="KW-0812">Transmembrane</keyword>
<feature type="transmembrane region" description="Helical" evidence="7">
    <location>
        <begin position="85"/>
        <end position="110"/>
    </location>
</feature>
<comment type="caution">
    <text evidence="9">The sequence shown here is derived from an EMBL/GenBank/DDBJ whole genome shotgun (WGS) entry which is preliminary data.</text>
</comment>
<dbReference type="GO" id="GO:0005886">
    <property type="term" value="C:plasma membrane"/>
    <property type="evidence" value="ECO:0007669"/>
    <property type="project" value="UniProtKB-SubCell"/>
</dbReference>
<feature type="transmembrane region" description="Helical" evidence="7">
    <location>
        <begin position="173"/>
        <end position="194"/>
    </location>
</feature>
<proteinExistence type="inferred from homology"/>
<reference evidence="9" key="1">
    <citation type="submission" date="2019-09" db="EMBL/GenBank/DDBJ databases">
        <title>Characterisation of the sponge microbiome using genome-centric metagenomics.</title>
        <authorList>
            <person name="Engelberts J.P."/>
            <person name="Robbins S.J."/>
            <person name="De Goeij J.M."/>
            <person name="Aranda M."/>
            <person name="Bell S.C."/>
            <person name="Webster N.S."/>
        </authorList>
    </citation>
    <scope>NUCLEOTIDE SEQUENCE</scope>
    <source>
        <strain evidence="9">SB0662_bin_9</strain>
    </source>
</reference>
<protein>
    <submittedName>
        <fullName evidence="9">Carbohydrate ABC transporter permease</fullName>
    </submittedName>
</protein>
<evidence type="ECO:0000256" key="6">
    <source>
        <dbReference type="ARBA" id="ARBA00023136"/>
    </source>
</evidence>
<comment type="similarity">
    <text evidence="7">Belongs to the binding-protein-dependent transport system permease family.</text>
</comment>
<keyword evidence="5 7" id="KW-1133">Transmembrane helix</keyword>
<evidence type="ECO:0000256" key="7">
    <source>
        <dbReference type="RuleBase" id="RU363032"/>
    </source>
</evidence>
<feature type="transmembrane region" description="Helical" evidence="7">
    <location>
        <begin position="116"/>
        <end position="135"/>
    </location>
</feature>
<accession>A0A6B1DP24</accession>
<evidence type="ECO:0000256" key="5">
    <source>
        <dbReference type="ARBA" id="ARBA00022989"/>
    </source>
</evidence>
<dbReference type="PANTHER" id="PTHR43744">
    <property type="entry name" value="ABC TRANSPORTER PERMEASE PROTEIN MG189-RELATED-RELATED"/>
    <property type="match status" value="1"/>
</dbReference>
<feature type="transmembrane region" description="Helical" evidence="7">
    <location>
        <begin position="214"/>
        <end position="239"/>
    </location>
</feature>
<evidence type="ECO:0000256" key="4">
    <source>
        <dbReference type="ARBA" id="ARBA00022692"/>
    </source>
</evidence>
<evidence type="ECO:0000256" key="3">
    <source>
        <dbReference type="ARBA" id="ARBA00022475"/>
    </source>
</evidence>
<dbReference type="EMBL" id="VXPY01000007">
    <property type="protein sequence ID" value="MYD88841.1"/>
    <property type="molecule type" value="Genomic_DNA"/>
</dbReference>
<comment type="subcellular location">
    <subcellularLocation>
        <location evidence="1 7">Cell membrane</location>
        <topology evidence="1 7">Multi-pass membrane protein</topology>
    </subcellularLocation>
</comment>